<dbReference type="EMBL" id="LAZR01023880">
    <property type="protein sequence ID" value="KKL77005.1"/>
    <property type="molecule type" value="Genomic_DNA"/>
</dbReference>
<dbReference type="AlphaFoldDB" id="A0A0F9H5U2"/>
<reference evidence="1" key="1">
    <citation type="journal article" date="2015" name="Nature">
        <title>Complex archaea that bridge the gap between prokaryotes and eukaryotes.</title>
        <authorList>
            <person name="Spang A."/>
            <person name="Saw J.H."/>
            <person name="Jorgensen S.L."/>
            <person name="Zaremba-Niedzwiedzka K."/>
            <person name="Martijn J."/>
            <person name="Lind A.E."/>
            <person name="van Eijk R."/>
            <person name="Schleper C."/>
            <person name="Guy L."/>
            <person name="Ettema T.J."/>
        </authorList>
    </citation>
    <scope>NUCLEOTIDE SEQUENCE</scope>
</reference>
<organism evidence="1">
    <name type="scientific">marine sediment metagenome</name>
    <dbReference type="NCBI Taxonomy" id="412755"/>
    <lineage>
        <taxon>unclassified sequences</taxon>
        <taxon>metagenomes</taxon>
        <taxon>ecological metagenomes</taxon>
    </lineage>
</organism>
<name>A0A0F9H5U2_9ZZZZ</name>
<comment type="caution">
    <text evidence="1">The sequence shown here is derived from an EMBL/GenBank/DDBJ whole genome shotgun (WGS) entry which is preliminary data.</text>
</comment>
<sequence length="130" mass="14976">MKKLIISVLFVCFLVPVGVGAEYLITHGHKFEPGEWQGIDPGINPGWIGYQTEYRFFTTLEEALLYLNNEQVRGVHLYEIKEVPVKKEAVKVEEKVIEIFRDKWSVEEIKPSYKDSQIKEFSSDSGITIP</sequence>
<accession>A0A0F9H5U2</accession>
<gene>
    <name evidence="1" type="ORF">LCGC14_2039200</name>
</gene>
<evidence type="ECO:0000313" key="1">
    <source>
        <dbReference type="EMBL" id="KKL77005.1"/>
    </source>
</evidence>
<proteinExistence type="predicted"/>
<protein>
    <submittedName>
        <fullName evidence="1">Uncharacterized protein</fullName>
    </submittedName>
</protein>